<feature type="domain" description="Peptide chain release factor" evidence="2">
    <location>
        <begin position="213"/>
        <end position="320"/>
    </location>
</feature>
<dbReference type="Pfam" id="PF03462">
    <property type="entry name" value="PCRF"/>
    <property type="match status" value="1"/>
</dbReference>
<dbReference type="GO" id="GO:0005739">
    <property type="term" value="C:mitochondrion"/>
    <property type="evidence" value="ECO:0007669"/>
    <property type="project" value="TreeGrafter"/>
</dbReference>
<dbReference type="PANTHER" id="PTHR43804:SF1">
    <property type="entry name" value="PEPTIDE CHAIN RELEASE FACTOR 1, MITOCHONDRIAL"/>
    <property type="match status" value="1"/>
</dbReference>
<evidence type="ECO:0000256" key="1">
    <source>
        <dbReference type="SAM" id="MobiDB-lite"/>
    </source>
</evidence>
<reference evidence="3 4" key="1">
    <citation type="submission" date="2019-01" db="EMBL/GenBank/DDBJ databases">
        <title>Genome Assembly of Collichthys lucidus.</title>
        <authorList>
            <person name="Cai M."/>
            <person name="Xiao S."/>
        </authorList>
    </citation>
    <scope>NUCLEOTIDE SEQUENCE [LARGE SCALE GENOMIC DNA]</scope>
    <source>
        <strain evidence="3">JT15FE1705JMU</strain>
        <tissue evidence="3">Muscle</tissue>
    </source>
</reference>
<proteinExistence type="predicted"/>
<dbReference type="GO" id="GO:0070126">
    <property type="term" value="P:mitochondrial translational termination"/>
    <property type="evidence" value="ECO:0007669"/>
    <property type="project" value="TreeGrafter"/>
</dbReference>
<accession>A0A4U5TXM7</accession>
<protein>
    <submittedName>
        <fullName evidence="3">Peptide chain release factor 1, mitochondrial</fullName>
    </submittedName>
</protein>
<sequence length="428" mass="47342">MVFARLCTLNNQRRTNDLAGKPRLPYQDRIAARCQCHAGTSIECLKQLVQEQGVPVKCKTQQKTRQASYLKASSARRHSSSYAQAEASCTKQRTDCFRFESVSSNRDIQSVREAPCHAPTRCAAEGAYSQPGTCVFPVGPGATLAYSRTPLQIEEPEAFGQRDCVLVLLNEAGPPSSPSDVMTRSLNFGFGSGGRSAGLAAVLASTWGNCKSTLALKGEQTVSHGSGLHQDHVMPDVCGDRRTGLQPGAGATLEPQLNGSNNCDVCQQFTREMYDMYQGFASYENWDFEVLNYTNAEYGGLHHAAVRIAGENVYRHLKHEGGTHRVRRIPEVGLSSRMQRIHTGTMTVIILPQPVELLNGDTVMRVLKARLYRSMMDKETEQRHTARKQQMGMRSQSDGIRTYNFSQDRITDHRTGYVARDIKVGMSA</sequence>
<dbReference type="GO" id="GO:0003747">
    <property type="term" value="F:translation release factor activity"/>
    <property type="evidence" value="ECO:0007669"/>
    <property type="project" value="InterPro"/>
</dbReference>
<dbReference type="PANTHER" id="PTHR43804">
    <property type="entry name" value="LD18447P"/>
    <property type="match status" value="1"/>
</dbReference>
<dbReference type="EMBL" id="ML240903">
    <property type="protein sequence ID" value="TKS65591.1"/>
    <property type="molecule type" value="Genomic_DNA"/>
</dbReference>
<dbReference type="STRING" id="240159.A0A4U5TXM7"/>
<gene>
    <name evidence="3" type="ORF">D9C73_028199</name>
</gene>
<dbReference type="InterPro" id="IPR050057">
    <property type="entry name" value="Prokaryotic/Mito_RF"/>
</dbReference>
<evidence type="ECO:0000313" key="3">
    <source>
        <dbReference type="EMBL" id="TKS65591.1"/>
    </source>
</evidence>
<dbReference type="Proteomes" id="UP000298787">
    <property type="component" value="Unassembled WGS sequence"/>
</dbReference>
<dbReference type="InterPro" id="IPR045853">
    <property type="entry name" value="Pep_chain_release_fac_I_sf"/>
</dbReference>
<feature type="region of interest" description="Disordered" evidence="1">
    <location>
        <begin position="378"/>
        <end position="397"/>
    </location>
</feature>
<dbReference type="AlphaFoldDB" id="A0A4U5TXM7"/>
<evidence type="ECO:0000259" key="2">
    <source>
        <dbReference type="SMART" id="SM00937"/>
    </source>
</evidence>
<organism evidence="3 4">
    <name type="scientific">Collichthys lucidus</name>
    <name type="common">Big head croaker</name>
    <name type="synonym">Sciaena lucida</name>
    <dbReference type="NCBI Taxonomy" id="240159"/>
    <lineage>
        <taxon>Eukaryota</taxon>
        <taxon>Metazoa</taxon>
        <taxon>Chordata</taxon>
        <taxon>Craniata</taxon>
        <taxon>Vertebrata</taxon>
        <taxon>Euteleostomi</taxon>
        <taxon>Actinopterygii</taxon>
        <taxon>Neopterygii</taxon>
        <taxon>Teleostei</taxon>
        <taxon>Neoteleostei</taxon>
        <taxon>Acanthomorphata</taxon>
        <taxon>Eupercaria</taxon>
        <taxon>Sciaenidae</taxon>
        <taxon>Collichthys</taxon>
    </lineage>
</organism>
<dbReference type="SUPFAM" id="SSF75620">
    <property type="entry name" value="Release factor"/>
    <property type="match status" value="1"/>
</dbReference>
<name>A0A4U5TXM7_COLLU</name>
<keyword evidence="4" id="KW-1185">Reference proteome</keyword>
<dbReference type="Gene3D" id="3.30.70.1660">
    <property type="match status" value="2"/>
</dbReference>
<dbReference type="InterPro" id="IPR005139">
    <property type="entry name" value="PCRF"/>
</dbReference>
<dbReference type="SMART" id="SM00937">
    <property type="entry name" value="PCRF"/>
    <property type="match status" value="1"/>
</dbReference>
<evidence type="ECO:0000313" key="4">
    <source>
        <dbReference type="Proteomes" id="UP000298787"/>
    </source>
</evidence>